<dbReference type="OrthoDB" id="9768177at2"/>
<evidence type="ECO:0000256" key="9">
    <source>
        <dbReference type="SAM" id="SignalP"/>
    </source>
</evidence>
<dbReference type="NCBIfam" id="TIGR04057">
    <property type="entry name" value="SusC_RagA_signa"/>
    <property type="match status" value="1"/>
</dbReference>
<dbReference type="Gene3D" id="2.170.130.10">
    <property type="entry name" value="TonB-dependent receptor, plug domain"/>
    <property type="match status" value="1"/>
</dbReference>
<keyword evidence="2 8" id="KW-0813">Transport</keyword>
<keyword evidence="4 8" id="KW-0812">Transmembrane</keyword>
<gene>
    <name evidence="11" type="ORF">SAMN05444411_103120</name>
</gene>
<dbReference type="STRING" id="762486.SAMN05444411_103120"/>
<dbReference type="RefSeq" id="WP_090122252.1">
    <property type="nucleotide sequence ID" value="NZ_FNNJ01000003.1"/>
</dbReference>
<feature type="signal peptide" evidence="9">
    <location>
        <begin position="1"/>
        <end position="22"/>
    </location>
</feature>
<feature type="domain" description="TonB-dependent receptor plug" evidence="10">
    <location>
        <begin position="115"/>
        <end position="240"/>
    </location>
</feature>
<keyword evidence="12" id="KW-1185">Reference proteome</keyword>
<dbReference type="InterPro" id="IPR039426">
    <property type="entry name" value="TonB-dep_rcpt-like"/>
</dbReference>
<evidence type="ECO:0000256" key="6">
    <source>
        <dbReference type="ARBA" id="ARBA00023136"/>
    </source>
</evidence>
<organism evidence="11 12">
    <name type="scientific">Lutibacter oricola</name>
    <dbReference type="NCBI Taxonomy" id="762486"/>
    <lineage>
        <taxon>Bacteria</taxon>
        <taxon>Pseudomonadati</taxon>
        <taxon>Bacteroidota</taxon>
        <taxon>Flavobacteriia</taxon>
        <taxon>Flavobacteriales</taxon>
        <taxon>Flavobacteriaceae</taxon>
        <taxon>Lutibacter</taxon>
    </lineage>
</organism>
<evidence type="ECO:0000256" key="8">
    <source>
        <dbReference type="PROSITE-ProRule" id="PRU01360"/>
    </source>
</evidence>
<dbReference type="Gene3D" id="2.60.40.1120">
    <property type="entry name" value="Carboxypeptidase-like, regulatory domain"/>
    <property type="match status" value="1"/>
</dbReference>
<protein>
    <submittedName>
        <fullName evidence="11">TonB-linked outer membrane protein, SusC/RagA family</fullName>
    </submittedName>
</protein>
<dbReference type="GO" id="GO:0015344">
    <property type="term" value="F:siderophore uptake transmembrane transporter activity"/>
    <property type="evidence" value="ECO:0007669"/>
    <property type="project" value="TreeGrafter"/>
</dbReference>
<evidence type="ECO:0000256" key="5">
    <source>
        <dbReference type="ARBA" id="ARBA00022729"/>
    </source>
</evidence>
<dbReference type="InterPro" id="IPR023996">
    <property type="entry name" value="TonB-dep_OMP_SusC/RagA"/>
</dbReference>
<evidence type="ECO:0000313" key="12">
    <source>
        <dbReference type="Proteomes" id="UP000199595"/>
    </source>
</evidence>
<comment type="similarity">
    <text evidence="8">Belongs to the TonB-dependent receptor family.</text>
</comment>
<keyword evidence="7 8" id="KW-0998">Cell outer membrane</keyword>
<dbReference type="NCBIfam" id="TIGR04056">
    <property type="entry name" value="OMP_RagA_SusC"/>
    <property type="match status" value="1"/>
</dbReference>
<keyword evidence="5 9" id="KW-0732">Signal</keyword>
<dbReference type="PROSITE" id="PS52016">
    <property type="entry name" value="TONB_DEPENDENT_REC_3"/>
    <property type="match status" value="1"/>
</dbReference>
<sequence length="1078" mass="117871">MKTKLNGFLTLLLVLFVQISFAQEKTVTGKVADASGPLPGVTVVVKGTNTGTQSDFDGNYSIKAKPGAVLQFSFIGMTTVEKTVGASNKIDVTMIESAEALDEVVVTALGIKRDKKSLGYATQEIKGDAVSTAKDPNFVNSLSGKIAGIDVKSSGTMGGSTNVVMRGYSSLYNSNQALFVVDGVPVSNINSNSSDQSTGRGGYDFGNAAQDINPDDIESVNVLKGGAATALYGSRAANGVIVITTKKGKNRDNKGIGVTINTSVTFNKYNSETMAQYQKEYGAGYSDYYYDAGGPRGGGFFVRDLDGDGIDDLTTPSTEDASFGAAFDPSLSVYQWDSWYPQLGDTYLQATPWEAAKNDPNSYFKVGSTIFKSVALDGANEEGNFRLGYTKLNQEGILENSSIIRDNVDFGGSYKLTDKLTASAKATYVKTKGKGRYGTGYDSNNPMQAMRQWWQTNVDVKEQRAAYFATRDNITWNSNDPLTDLSPIYSDNPYWTRYENYETDSRNRVFGNFTLNYEINDWLSAMGRVTLDTYSGIQEERINVGSVDISKYSRFNESFTENNFDFMLNFNKDLSEKINLRAVLGSNIQTTRYSNILSSTNGGLSIARLYALSNSAGTLLAPDEYEYHRRTDGYYANVSLDFDNLIFVEGSYRYDTASTLPTDNNAYSYYGASGSFLFSSLLESNAIQLGKLRVGYAKTGNSARPLSVYDTYVLGDNVGGQPIASLPSTKNNNNLKNEISNEIEVGLEMAFLKNRLGFDLSVYNKTSEDLITPASITGATGYTRQWINAGEIENKGVELSLYGSPVKTDDFEWKVNVNWGQNKSEVLSLPDGLDNLQLTSLQGGVSINATIGEAYGQIKGSDFVYVDGEKVVNQDTGYYEKTASTSENLGSFQADWKGGINNSFRYKNLSFSFLIDVQKGGNIFSLDTWYGYATGLYDFQAGTNDLGNEKRISIADGGGIILPGVAPDGTANEVRSRYDYYAHGEGYTRAPNAMHVYDASYVKLREVSLAYTFPKNLFKNSFIENLTVTATGRNLWIIDKNTPYTDPEAGLSSGNVQGYQSGAYPSTKDYGFNIKLEF</sequence>
<dbReference type="PANTHER" id="PTHR30069:SF29">
    <property type="entry name" value="HEMOGLOBIN AND HEMOGLOBIN-HAPTOGLOBIN-BINDING PROTEIN 1-RELATED"/>
    <property type="match status" value="1"/>
</dbReference>
<evidence type="ECO:0000259" key="10">
    <source>
        <dbReference type="Pfam" id="PF07715"/>
    </source>
</evidence>
<dbReference type="InterPro" id="IPR023997">
    <property type="entry name" value="TonB-dep_OMP_SusC/RagA_CS"/>
</dbReference>
<dbReference type="Proteomes" id="UP000199595">
    <property type="component" value="Unassembled WGS sequence"/>
</dbReference>
<reference evidence="11 12" key="1">
    <citation type="submission" date="2016-10" db="EMBL/GenBank/DDBJ databases">
        <authorList>
            <person name="de Groot N.N."/>
        </authorList>
    </citation>
    <scope>NUCLEOTIDE SEQUENCE [LARGE SCALE GENOMIC DNA]</scope>
    <source>
        <strain evidence="11 12">DSM 24956</strain>
    </source>
</reference>
<dbReference type="AlphaFoldDB" id="A0A1H2Z2G2"/>
<evidence type="ECO:0000256" key="2">
    <source>
        <dbReference type="ARBA" id="ARBA00022448"/>
    </source>
</evidence>
<dbReference type="InterPro" id="IPR008969">
    <property type="entry name" value="CarboxyPept-like_regulatory"/>
</dbReference>
<dbReference type="PANTHER" id="PTHR30069">
    <property type="entry name" value="TONB-DEPENDENT OUTER MEMBRANE RECEPTOR"/>
    <property type="match status" value="1"/>
</dbReference>
<evidence type="ECO:0000256" key="3">
    <source>
        <dbReference type="ARBA" id="ARBA00022452"/>
    </source>
</evidence>
<proteinExistence type="inferred from homology"/>
<dbReference type="Gene3D" id="2.40.170.20">
    <property type="entry name" value="TonB-dependent receptor, beta-barrel domain"/>
    <property type="match status" value="1"/>
</dbReference>
<dbReference type="GO" id="GO:0044718">
    <property type="term" value="P:siderophore transmembrane transport"/>
    <property type="evidence" value="ECO:0007669"/>
    <property type="project" value="TreeGrafter"/>
</dbReference>
<evidence type="ECO:0000256" key="7">
    <source>
        <dbReference type="ARBA" id="ARBA00023237"/>
    </source>
</evidence>
<name>A0A1H2Z2G2_9FLAO</name>
<dbReference type="Pfam" id="PF13715">
    <property type="entry name" value="CarbopepD_reg_2"/>
    <property type="match status" value="1"/>
</dbReference>
<keyword evidence="6 8" id="KW-0472">Membrane</keyword>
<evidence type="ECO:0000313" key="11">
    <source>
        <dbReference type="EMBL" id="SDX11188.1"/>
    </source>
</evidence>
<feature type="chain" id="PRO_5011473221" evidence="9">
    <location>
        <begin position="23"/>
        <end position="1078"/>
    </location>
</feature>
<dbReference type="Pfam" id="PF07715">
    <property type="entry name" value="Plug"/>
    <property type="match status" value="1"/>
</dbReference>
<evidence type="ECO:0000256" key="1">
    <source>
        <dbReference type="ARBA" id="ARBA00004571"/>
    </source>
</evidence>
<dbReference type="EMBL" id="FNNJ01000003">
    <property type="protein sequence ID" value="SDX11188.1"/>
    <property type="molecule type" value="Genomic_DNA"/>
</dbReference>
<dbReference type="GO" id="GO:0009279">
    <property type="term" value="C:cell outer membrane"/>
    <property type="evidence" value="ECO:0007669"/>
    <property type="project" value="UniProtKB-SubCell"/>
</dbReference>
<dbReference type="InterPro" id="IPR012910">
    <property type="entry name" value="Plug_dom"/>
</dbReference>
<dbReference type="InterPro" id="IPR036942">
    <property type="entry name" value="Beta-barrel_TonB_sf"/>
</dbReference>
<comment type="subcellular location">
    <subcellularLocation>
        <location evidence="1 8">Cell outer membrane</location>
        <topology evidence="1 8">Multi-pass membrane protein</topology>
    </subcellularLocation>
</comment>
<evidence type="ECO:0000256" key="4">
    <source>
        <dbReference type="ARBA" id="ARBA00022692"/>
    </source>
</evidence>
<dbReference type="InterPro" id="IPR037066">
    <property type="entry name" value="Plug_dom_sf"/>
</dbReference>
<dbReference type="SUPFAM" id="SSF49464">
    <property type="entry name" value="Carboxypeptidase regulatory domain-like"/>
    <property type="match status" value="1"/>
</dbReference>
<dbReference type="SUPFAM" id="SSF56935">
    <property type="entry name" value="Porins"/>
    <property type="match status" value="1"/>
</dbReference>
<accession>A0A1H2Z2G2</accession>
<keyword evidence="3 8" id="KW-1134">Transmembrane beta strand</keyword>